<gene>
    <name evidence="2" type="ORF">SCMC78_45220</name>
</gene>
<name>A0AB33KSH1_9ACTN</name>
<evidence type="ECO:0008006" key="3">
    <source>
        <dbReference type="Google" id="ProtNLM"/>
    </source>
</evidence>
<evidence type="ECO:0000256" key="1">
    <source>
        <dbReference type="SAM" id="Coils"/>
    </source>
</evidence>
<protein>
    <recommendedName>
        <fullName evidence="3">Cellulose-binding protein</fullName>
    </recommendedName>
</protein>
<feature type="coiled-coil region" evidence="1">
    <location>
        <begin position="137"/>
        <end position="168"/>
    </location>
</feature>
<dbReference type="AlphaFoldDB" id="A0AB33KSH1"/>
<evidence type="ECO:0000313" key="2">
    <source>
        <dbReference type="EMBL" id="BFP54715.1"/>
    </source>
</evidence>
<organism evidence="2">
    <name type="scientific">Streptomyces sp. CMC78</name>
    <dbReference type="NCBI Taxonomy" id="3231512"/>
    <lineage>
        <taxon>Bacteria</taxon>
        <taxon>Bacillati</taxon>
        <taxon>Actinomycetota</taxon>
        <taxon>Actinomycetes</taxon>
        <taxon>Kitasatosporales</taxon>
        <taxon>Streptomycetaceae</taxon>
        <taxon>Streptomyces</taxon>
    </lineage>
</organism>
<dbReference type="KEGG" id="stcm:SCMC78_45220"/>
<accession>A0AB33KSH1</accession>
<proteinExistence type="predicted"/>
<keyword evidence="1" id="KW-0175">Coiled coil</keyword>
<reference evidence="2" key="1">
    <citation type="submission" date="2024-07" db="EMBL/GenBank/DDBJ databases">
        <title>Complete genome sequences of cellulolytic bacteria, Kitasatospora sp. CMC57 and Streptomyces sp. CMC78, isolated from Japanese agricultural soil.</title>
        <authorList>
            <person name="Hashimoto T."/>
            <person name="Ito M."/>
            <person name="Iwamoto M."/>
            <person name="Fukahori D."/>
            <person name="Shoda T."/>
            <person name="Sakoda M."/>
            <person name="Morohoshi T."/>
            <person name="Mitsuboshi M."/>
            <person name="Nishizawa T."/>
        </authorList>
    </citation>
    <scope>NUCLEOTIDE SEQUENCE</scope>
    <source>
        <strain evidence="2">CMC78</strain>
    </source>
</reference>
<dbReference type="EMBL" id="AP035884">
    <property type="protein sequence ID" value="BFP54715.1"/>
    <property type="molecule type" value="Genomic_DNA"/>
</dbReference>
<sequence>MSASFDVVGVRGRGYRPEQVDRAVAARTAERDSALAEVSRLTALTEELAGEAARLAETAAALPEPDYAELGERAQRILGLAREQAAALRADAETAGQELADTADAEGRAAGEAAREAADAVRAAAVAAAEERVAGAVREAEGLLAAAREEAEQVRGAAEAAMAQTRSRTASVLAHQDQEHTERQQAVEAEIAASEAESEARHTALTERAEALLAEAGRDLAAAQEAARHGQEDAEARAAEILSEARVREERVVRETERILREHEEGREEVQAHMAHVRSSLAALTGRVAAGPGGPDDES</sequence>